<dbReference type="OrthoDB" id="6870781at2"/>
<proteinExistence type="predicted"/>
<evidence type="ECO:0000313" key="2">
    <source>
        <dbReference type="Proteomes" id="UP000294325"/>
    </source>
</evidence>
<reference evidence="1 2" key="1">
    <citation type="submission" date="2019-03" db="EMBL/GenBank/DDBJ databases">
        <title>The genome sequence of Nitrosococcus wardiae strain D1FHST reveals the archetypal metabolic capacity of ammonia-oxidizing Gammaproteobacteria.</title>
        <authorList>
            <person name="Wang L."/>
            <person name="Lim C.K."/>
            <person name="Hanson T.E."/>
            <person name="Dang H."/>
            <person name="Klotz M.G."/>
        </authorList>
    </citation>
    <scope>NUCLEOTIDE SEQUENCE [LARGE SCALE GENOMIC DNA]</scope>
    <source>
        <strain evidence="1 2">D1FHS</strain>
    </source>
</reference>
<gene>
    <name evidence="1" type="ORF">E3U44_01825</name>
</gene>
<evidence type="ECO:0000313" key="1">
    <source>
        <dbReference type="EMBL" id="QBQ53383.1"/>
    </source>
</evidence>
<keyword evidence="2" id="KW-1185">Reference proteome</keyword>
<name>A0A4P7BU07_9GAMM</name>
<accession>A0A4P7BU07</accession>
<dbReference type="KEGG" id="nwr:E3U44_01825"/>
<dbReference type="Proteomes" id="UP000294325">
    <property type="component" value="Chromosome"/>
</dbReference>
<dbReference type="AlphaFoldDB" id="A0A4P7BU07"/>
<organism evidence="1 2">
    <name type="scientific">Nitrosococcus wardiae</name>
    <dbReference type="NCBI Taxonomy" id="1814290"/>
    <lineage>
        <taxon>Bacteria</taxon>
        <taxon>Pseudomonadati</taxon>
        <taxon>Pseudomonadota</taxon>
        <taxon>Gammaproteobacteria</taxon>
        <taxon>Chromatiales</taxon>
        <taxon>Chromatiaceae</taxon>
        <taxon>Nitrosococcus</taxon>
    </lineage>
</organism>
<dbReference type="RefSeq" id="WP_134356398.1">
    <property type="nucleotide sequence ID" value="NZ_CP038033.1"/>
</dbReference>
<evidence type="ECO:0008006" key="3">
    <source>
        <dbReference type="Google" id="ProtNLM"/>
    </source>
</evidence>
<protein>
    <recommendedName>
        <fullName evidence="3">Cthe-2314-like HEPN domain-containing protein</fullName>
    </recommendedName>
</protein>
<sequence length="224" mass="25673">MNKRWNLEELREYVRNSKDSARMLNVIRSIDRSNAIFNYHVFTALNALDSIVGDSDSTDIEMMKYVFCIHEKQEEKTKADLVSEASIISSIYTIRAIYDMFSHLVNGLVLAGKFTERECNLKKVVKNLSHSTLQSKLDFLLDSSWFKYVDGFVNTTKHRNLVSHSFTVCFQENKVGAKIAGFTYENVAHQSYWARELLEGIVSVKNDLIACGNSLNDHCLRRVA</sequence>
<dbReference type="EMBL" id="CP038033">
    <property type="protein sequence ID" value="QBQ53383.1"/>
    <property type="molecule type" value="Genomic_DNA"/>
</dbReference>